<accession>A0A327KS81</accession>
<organism evidence="9 10">
    <name type="scientific">Rhodoplanes roseus</name>
    <dbReference type="NCBI Taxonomy" id="29409"/>
    <lineage>
        <taxon>Bacteria</taxon>
        <taxon>Pseudomonadati</taxon>
        <taxon>Pseudomonadota</taxon>
        <taxon>Alphaproteobacteria</taxon>
        <taxon>Hyphomicrobiales</taxon>
        <taxon>Nitrobacteraceae</taxon>
        <taxon>Rhodoplanes</taxon>
    </lineage>
</organism>
<keyword evidence="3" id="KW-0813">Transport</keyword>
<feature type="transmembrane region" description="Helical" evidence="8">
    <location>
        <begin position="63"/>
        <end position="84"/>
    </location>
</feature>
<feature type="transmembrane region" description="Helical" evidence="8">
    <location>
        <begin position="194"/>
        <end position="216"/>
    </location>
</feature>
<evidence type="ECO:0000256" key="8">
    <source>
        <dbReference type="SAM" id="Phobius"/>
    </source>
</evidence>
<evidence type="ECO:0000256" key="4">
    <source>
        <dbReference type="ARBA" id="ARBA00022475"/>
    </source>
</evidence>
<sequence>MTGPILLALAPIVLLIGFGYGLKHTGFLADAFWPQAERLGYFVLLPALFVHGLATTQMQALPVWQMAVALSGAVLVVGALVVAAKPLMGIDGPAFTSVFQGSVRFNNYVAVTVAVGLFGSQGVTLSAICNAAIVPTVNIFCVFVFARFGHARLTAGGILRQIVSNPLVLACAAGLVLQTTGLGLPPGIEPALKALGAASLPLGLLCVGAALDFGAARRWVGPVAVSSAIKFLAMPAVAFGLALAVGLDGPPLATVLLFHAMPTAASAYILARQLGGDAPLMAGITAVQTVLAGLAMPLVVAALLGLAGM</sequence>
<keyword evidence="6 8" id="KW-1133">Transmembrane helix</keyword>
<keyword evidence="5 8" id="KW-0812">Transmembrane</keyword>
<reference evidence="9 10" key="1">
    <citation type="submission" date="2017-07" db="EMBL/GenBank/DDBJ databases">
        <title>Draft Genome Sequences of Select Purple Nonsulfur Bacteria.</title>
        <authorList>
            <person name="Lasarre B."/>
            <person name="Mckinlay J.B."/>
        </authorList>
    </citation>
    <scope>NUCLEOTIDE SEQUENCE [LARGE SCALE GENOMIC DNA]</scope>
    <source>
        <strain evidence="9 10">DSM 5909</strain>
    </source>
</reference>
<comment type="subcellular location">
    <subcellularLocation>
        <location evidence="1">Cell membrane</location>
        <topology evidence="1">Multi-pass membrane protein</topology>
    </subcellularLocation>
</comment>
<evidence type="ECO:0000313" key="9">
    <source>
        <dbReference type="EMBL" id="RAI40563.1"/>
    </source>
</evidence>
<dbReference type="Gene3D" id="1.20.1530.20">
    <property type="match status" value="1"/>
</dbReference>
<dbReference type="RefSeq" id="WP_111421445.1">
    <property type="nucleotide sequence ID" value="NZ_NPEX01000227.1"/>
</dbReference>
<dbReference type="Pfam" id="PF03547">
    <property type="entry name" value="Mem_trans"/>
    <property type="match status" value="1"/>
</dbReference>
<keyword evidence="10" id="KW-1185">Reference proteome</keyword>
<evidence type="ECO:0000256" key="7">
    <source>
        <dbReference type="ARBA" id="ARBA00023136"/>
    </source>
</evidence>
<dbReference type="GO" id="GO:0005886">
    <property type="term" value="C:plasma membrane"/>
    <property type="evidence" value="ECO:0007669"/>
    <property type="project" value="UniProtKB-SubCell"/>
</dbReference>
<dbReference type="PANTHER" id="PTHR36838">
    <property type="entry name" value="AUXIN EFFLUX CARRIER FAMILY PROTEIN"/>
    <property type="match status" value="1"/>
</dbReference>
<evidence type="ECO:0000256" key="6">
    <source>
        <dbReference type="ARBA" id="ARBA00022989"/>
    </source>
</evidence>
<feature type="transmembrane region" description="Helical" evidence="8">
    <location>
        <begin position="39"/>
        <end position="56"/>
    </location>
</feature>
<keyword evidence="4" id="KW-1003">Cell membrane</keyword>
<dbReference type="PANTHER" id="PTHR36838:SF4">
    <property type="entry name" value="AUXIN EFFLUX CARRIER FAMILY PROTEIN"/>
    <property type="match status" value="1"/>
</dbReference>
<comment type="caution">
    <text evidence="9">The sequence shown here is derived from an EMBL/GenBank/DDBJ whole genome shotgun (WGS) entry which is preliminary data.</text>
</comment>
<feature type="transmembrane region" description="Helical" evidence="8">
    <location>
        <begin position="167"/>
        <end position="188"/>
    </location>
</feature>
<evidence type="ECO:0000256" key="2">
    <source>
        <dbReference type="ARBA" id="ARBA00010145"/>
    </source>
</evidence>
<dbReference type="AlphaFoldDB" id="A0A327KS81"/>
<feature type="transmembrane region" description="Helical" evidence="8">
    <location>
        <begin position="228"/>
        <end position="247"/>
    </location>
</feature>
<name>A0A327KS81_9BRAD</name>
<evidence type="ECO:0000313" key="10">
    <source>
        <dbReference type="Proteomes" id="UP000249130"/>
    </source>
</evidence>
<evidence type="ECO:0000256" key="5">
    <source>
        <dbReference type="ARBA" id="ARBA00022692"/>
    </source>
</evidence>
<feature type="transmembrane region" description="Helical" evidence="8">
    <location>
        <begin position="125"/>
        <end position="146"/>
    </location>
</feature>
<feature type="transmembrane region" description="Helical" evidence="8">
    <location>
        <begin position="283"/>
        <end position="307"/>
    </location>
</feature>
<dbReference type="OrthoDB" id="9805563at2"/>
<dbReference type="InterPro" id="IPR004776">
    <property type="entry name" value="Mem_transp_PIN-like"/>
</dbReference>
<gene>
    <name evidence="9" type="ORF">CH341_23520</name>
</gene>
<dbReference type="InterPro" id="IPR038770">
    <property type="entry name" value="Na+/solute_symporter_sf"/>
</dbReference>
<evidence type="ECO:0000256" key="3">
    <source>
        <dbReference type="ARBA" id="ARBA00022448"/>
    </source>
</evidence>
<keyword evidence="7 8" id="KW-0472">Membrane</keyword>
<dbReference type="GO" id="GO:0055085">
    <property type="term" value="P:transmembrane transport"/>
    <property type="evidence" value="ECO:0007669"/>
    <property type="project" value="InterPro"/>
</dbReference>
<dbReference type="Proteomes" id="UP000249130">
    <property type="component" value="Unassembled WGS sequence"/>
</dbReference>
<evidence type="ECO:0000256" key="1">
    <source>
        <dbReference type="ARBA" id="ARBA00004651"/>
    </source>
</evidence>
<comment type="similarity">
    <text evidence="2">Belongs to the auxin efflux carrier (TC 2.A.69) family.</text>
</comment>
<proteinExistence type="inferred from homology"/>
<dbReference type="EMBL" id="NPEX01000227">
    <property type="protein sequence ID" value="RAI40563.1"/>
    <property type="molecule type" value="Genomic_DNA"/>
</dbReference>
<protein>
    <submittedName>
        <fullName evidence="9">Transporter</fullName>
    </submittedName>
</protein>